<feature type="non-terminal residue" evidence="1">
    <location>
        <position position="1"/>
    </location>
</feature>
<evidence type="ECO:0000313" key="1">
    <source>
        <dbReference type="EMBL" id="KZR98697.1"/>
    </source>
</evidence>
<proteinExistence type="predicted"/>
<dbReference type="EMBL" id="LRGB01016124">
    <property type="protein sequence ID" value="KZR98697.1"/>
    <property type="molecule type" value="Genomic_DNA"/>
</dbReference>
<gene>
    <name evidence="1" type="ORF">APZ42_005763</name>
</gene>
<reference evidence="1 2" key="1">
    <citation type="submission" date="2016-03" db="EMBL/GenBank/DDBJ databases">
        <title>EvidentialGene: Evidence-directed Construction of Genes on Genomes.</title>
        <authorList>
            <person name="Gilbert D.G."/>
            <person name="Choi J.-H."/>
            <person name="Mockaitis K."/>
            <person name="Colbourne J."/>
            <person name="Pfrender M."/>
        </authorList>
    </citation>
    <scope>NUCLEOTIDE SEQUENCE [LARGE SCALE GENOMIC DNA]</scope>
    <source>
        <strain evidence="1 2">Xinb3</strain>
        <tissue evidence="1">Complete organism</tissue>
    </source>
</reference>
<dbReference type="Proteomes" id="UP000076858">
    <property type="component" value="Unassembled WGS sequence"/>
</dbReference>
<comment type="caution">
    <text evidence="1">The sequence shown here is derived from an EMBL/GenBank/DDBJ whole genome shotgun (WGS) entry which is preliminary data.</text>
</comment>
<accession>A0A164G9N4</accession>
<dbReference type="OrthoDB" id="1751331at2759"/>
<organism evidence="1 2">
    <name type="scientific">Daphnia magna</name>
    <dbReference type="NCBI Taxonomy" id="35525"/>
    <lineage>
        <taxon>Eukaryota</taxon>
        <taxon>Metazoa</taxon>
        <taxon>Ecdysozoa</taxon>
        <taxon>Arthropoda</taxon>
        <taxon>Crustacea</taxon>
        <taxon>Branchiopoda</taxon>
        <taxon>Diplostraca</taxon>
        <taxon>Cladocera</taxon>
        <taxon>Anomopoda</taxon>
        <taxon>Daphniidae</taxon>
        <taxon>Daphnia</taxon>
    </lineage>
</organism>
<name>A0A164G9N4_9CRUS</name>
<evidence type="ECO:0000313" key="2">
    <source>
        <dbReference type="Proteomes" id="UP000076858"/>
    </source>
</evidence>
<feature type="non-terminal residue" evidence="1">
    <location>
        <position position="239"/>
    </location>
</feature>
<keyword evidence="2" id="KW-1185">Reference proteome</keyword>
<dbReference type="AlphaFoldDB" id="A0A164G9N4"/>
<sequence length="239" mass="26319">LLSSPKVLAYCCAVSNTNLSSCKRSNCLQQQKGHSTQYTLRVTQDCFCKDLDFYGFPYASVVIVAVAKLNYVVACQRAGINIPEPIVPRNSIDTTACSSESMKRDENTTENEANLSTLVIFKNFMTEELFGSQFPWRHYVDEPLWARCWSFGCERSKFYDSTFAYCGTYIVVECDMNAICCNVAGSDTYLVMSDANEAVTVGVEVTRDAGNVAGEGLARCAEIPPVKSGQAEVDSDLIS</sequence>
<protein>
    <submittedName>
        <fullName evidence="1">Uncharacterized protein</fullName>
    </submittedName>
</protein>